<keyword evidence="1" id="KW-0479">Metal-binding</keyword>
<organism evidence="4 5">
    <name type="scientific">Gracilariopsis chorda</name>
    <dbReference type="NCBI Taxonomy" id="448386"/>
    <lineage>
        <taxon>Eukaryota</taxon>
        <taxon>Rhodophyta</taxon>
        <taxon>Florideophyceae</taxon>
        <taxon>Rhodymeniophycidae</taxon>
        <taxon>Gracilariales</taxon>
        <taxon>Gracilariaceae</taxon>
        <taxon>Gracilariopsis</taxon>
    </lineage>
</organism>
<dbReference type="OrthoDB" id="278606at2759"/>
<dbReference type="AlphaFoldDB" id="A0A2V3IIU9"/>
<feature type="compositionally biased region" description="Basic and acidic residues" evidence="3">
    <location>
        <begin position="22"/>
        <end position="32"/>
    </location>
</feature>
<evidence type="ECO:0000256" key="2">
    <source>
        <dbReference type="ARBA" id="ARBA00022833"/>
    </source>
</evidence>
<comment type="caution">
    <text evidence="4">The sequence shown here is derived from an EMBL/GenBank/DDBJ whole genome shotgun (WGS) entry which is preliminary data.</text>
</comment>
<protein>
    <submittedName>
        <fullName evidence="4">Uncharacterized protein</fullName>
    </submittedName>
</protein>
<dbReference type="EMBL" id="NBIV01000180">
    <property type="protein sequence ID" value="PXF42007.1"/>
    <property type="molecule type" value="Genomic_DNA"/>
</dbReference>
<dbReference type="GO" id="GO:0046872">
    <property type="term" value="F:metal ion binding"/>
    <property type="evidence" value="ECO:0007669"/>
    <property type="project" value="UniProtKB-KW"/>
</dbReference>
<name>A0A2V3IIU9_9FLOR</name>
<accession>A0A2V3IIU9</accession>
<dbReference type="PANTHER" id="PTHR13267:SF3">
    <property type="entry name" value="ZINC FINGER PROTEIN 277"/>
    <property type="match status" value="1"/>
</dbReference>
<gene>
    <name evidence="4" type="ORF">BWQ96_08257</name>
</gene>
<feature type="compositionally biased region" description="Acidic residues" evidence="3">
    <location>
        <begin position="77"/>
        <end position="92"/>
    </location>
</feature>
<dbReference type="SUPFAM" id="SSF57667">
    <property type="entry name" value="beta-beta-alpha zinc fingers"/>
    <property type="match status" value="1"/>
</dbReference>
<keyword evidence="2" id="KW-0862">Zinc</keyword>
<sequence>MVSPAQEKEATERTAAAGPSECRSRQPAEEAAHAVQEMLSTMKHMDPEIVRRLVQARNAAESIHLAFPEGDQRFADMDCDFDEDEDDMEQSDSLDVGSTDPNSGYGAPDEDEEVCYGLLDNALYRSPQICLLKTKEKHDFDIVSDMNAAGLNLIERIRLVNYIRKLVTESTPVEQIIQRARAVISERDEEVLENDSLLIPVIEGDLLLTALETDEELHKDSERGATDMQDAIEASFREENIIP</sequence>
<dbReference type="PANTHER" id="PTHR13267">
    <property type="entry name" value="ZINC FINGER PROTEIN 277"/>
    <property type="match status" value="1"/>
</dbReference>
<feature type="compositionally biased region" description="Basic and acidic residues" evidence="3">
    <location>
        <begin position="1"/>
        <end position="12"/>
    </location>
</feature>
<reference evidence="4 5" key="1">
    <citation type="journal article" date="2018" name="Mol. Biol. Evol.">
        <title>Analysis of the draft genome of the red seaweed Gracilariopsis chorda provides insights into genome size evolution in Rhodophyta.</title>
        <authorList>
            <person name="Lee J."/>
            <person name="Yang E.C."/>
            <person name="Graf L."/>
            <person name="Yang J.H."/>
            <person name="Qiu H."/>
            <person name="Zel Zion U."/>
            <person name="Chan C.X."/>
            <person name="Stephens T.G."/>
            <person name="Weber A.P.M."/>
            <person name="Boo G.H."/>
            <person name="Boo S.M."/>
            <person name="Kim K.M."/>
            <person name="Shin Y."/>
            <person name="Jung M."/>
            <person name="Lee S.J."/>
            <person name="Yim H.S."/>
            <person name="Lee J.H."/>
            <person name="Bhattacharya D."/>
            <person name="Yoon H.S."/>
        </authorList>
    </citation>
    <scope>NUCLEOTIDE SEQUENCE [LARGE SCALE GENOMIC DNA]</scope>
    <source>
        <strain evidence="4 5">SKKU-2015</strain>
        <tissue evidence="4">Whole body</tissue>
    </source>
</reference>
<evidence type="ECO:0000313" key="4">
    <source>
        <dbReference type="EMBL" id="PXF42007.1"/>
    </source>
</evidence>
<keyword evidence="5" id="KW-1185">Reference proteome</keyword>
<proteinExistence type="predicted"/>
<dbReference type="Proteomes" id="UP000247409">
    <property type="component" value="Unassembled WGS sequence"/>
</dbReference>
<evidence type="ECO:0000256" key="3">
    <source>
        <dbReference type="SAM" id="MobiDB-lite"/>
    </source>
</evidence>
<evidence type="ECO:0000256" key="1">
    <source>
        <dbReference type="ARBA" id="ARBA00022723"/>
    </source>
</evidence>
<feature type="region of interest" description="Disordered" evidence="3">
    <location>
        <begin position="1"/>
        <end position="33"/>
    </location>
</feature>
<dbReference type="InterPro" id="IPR040048">
    <property type="entry name" value="ZNF277"/>
</dbReference>
<evidence type="ECO:0000313" key="5">
    <source>
        <dbReference type="Proteomes" id="UP000247409"/>
    </source>
</evidence>
<feature type="region of interest" description="Disordered" evidence="3">
    <location>
        <begin position="74"/>
        <end position="110"/>
    </location>
</feature>
<dbReference type="InterPro" id="IPR036236">
    <property type="entry name" value="Znf_C2H2_sf"/>
</dbReference>